<organism evidence="3">
    <name type="scientific">marine sediment metagenome</name>
    <dbReference type="NCBI Taxonomy" id="412755"/>
    <lineage>
        <taxon>unclassified sequences</taxon>
        <taxon>metagenomes</taxon>
        <taxon>ecological metagenomes</taxon>
    </lineage>
</organism>
<dbReference type="InterPro" id="IPR006132">
    <property type="entry name" value="Asp/Orn_carbamoyltranf_P-bd"/>
</dbReference>
<dbReference type="GO" id="GO:0016597">
    <property type="term" value="F:amino acid binding"/>
    <property type="evidence" value="ECO:0007669"/>
    <property type="project" value="InterPro"/>
</dbReference>
<accession>X1UV05</accession>
<dbReference type="PROSITE" id="PS00097">
    <property type="entry name" value="CARBAMOYLTRANSFERASE"/>
    <property type="match status" value="1"/>
</dbReference>
<proteinExistence type="predicted"/>
<feature type="domain" description="Aspartate/ornithine carbamoyltransferase carbamoyl-P binding" evidence="2">
    <location>
        <begin position="25"/>
        <end position="111"/>
    </location>
</feature>
<keyword evidence="1" id="KW-0808">Transferase</keyword>
<feature type="non-terminal residue" evidence="3">
    <location>
        <position position="1"/>
    </location>
</feature>
<dbReference type="GO" id="GO:0006520">
    <property type="term" value="P:amino acid metabolic process"/>
    <property type="evidence" value="ECO:0007669"/>
    <property type="project" value="InterPro"/>
</dbReference>
<name>X1UV05_9ZZZZ</name>
<dbReference type="EMBL" id="BARW01040918">
    <property type="protein sequence ID" value="GAJ21328.1"/>
    <property type="molecule type" value="Genomic_DNA"/>
</dbReference>
<comment type="caution">
    <text evidence="3">The sequence shown here is derived from an EMBL/GenBank/DDBJ whole genome shotgun (WGS) entry which is preliminary data.</text>
</comment>
<dbReference type="GO" id="GO:0016743">
    <property type="term" value="F:carboxyl- or carbamoyltransferase activity"/>
    <property type="evidence" value="ECO:0007669"/>
    <property type="project" value="InterPro"/>
</dbReference>
<dbReference type="PANTHER" id="PTHR45753:SF6">
    <property type="entry name" value="ASPARTATE CARBAMOYLTRANSFERASE"/>
    <property type="match status" value="1"/>
</dbReference>
<dbReference type="PANTHER" id="PTHR45753">
    <property type="entry name" value="ORNITHINE CARBAMOYLTRANSFERASE, MITOCHONDRIAL"/>
    <property type="match status" value="1"/>
</dbReference>
<dbReference type="InterPro" id="IPR036901">
    <property type="entry name" value="Asp/Orn_carbamoylTrfase_sf"/>
</dbReference>
<dbReference type="PRINTS" id="PR00101">
    <property type="entry name" value="ATCASE"/>
</dbReference>
<sequence>SSNNLILLKLLLRIMSFKEKFREGIISAKDFSREDIDHILKKAKEMIQNKKSSELLKGKILATLFFEPSTRTRLSFESAMHRLGGNVIGFHSGDVSSIKKGESIADTIRTV</sequence>
<reference evidence="3" key="1">
    <citation type="journal article" date="2014" name="Front. Microbiol.">
        <title>High frequency of phylogenetically diverse reductive dehalogenase-homologous genes in deep subseafloor sedimentary metagenomes.</title>
        <authorList>
            <person name="Kawai M."/>
            <person name="Futagami T."/>
            <person name="Toyoda A."/>
            <person name="Takaki Y."/>
            <person name="Nishi S."/>
            <person name="Hori S."/>
            <person name="Arai W."/>
            <person name="Tsubouchi T."/>
            <person name="Morono Y."/>
            <person name="Uchiyama I."/>
            <person name="Ito T."/>
            <person name="Fujiyama A."/>
            <person name="Inagaki F."/>
            <person name="Takami H."/>
        </authorList>
    </citation>
    <scope>NUCLEOTIDE SEQUENCE</scope>
    <source>
        <strain evidence="3">Expedition CK06-06</strain>
    </source>
</reference>
<evidence type="ECO:0000256" key="1">
    <source>
        <dbReference type="ARBA" id="ARBA00022679"/>
    </source>
</evidence>
<dbReference type="Gene3D" id="3.40.50.1370">
    <property type="entry name" value="Aspartate/ornithine carbamoyltransferase"/>
    <property type="match status" value="1"/>
</dbReference>
<dbReference type="Pfam" id="PF02729">
    <property type="entry name" value="OTCace_N"/>
    <property type="match status" value="1"/>
</dbReference>
<dbReference type="SUPFAM" id="SSF53671">
    <property type="entry name" value="Aspartate/ornithine carbamoyltransferase"/>
    <property type="match status" value="1"/>
</dbReference>
<gene>
    <name evidence="3" type="ORF">S12H4_61570</name>
</gene>
<protein>
    <recommendedName>
        <fullName evidence="2">Aspartate/ornithine carbamoyltransferase carbamoyl-P binding domain-containing protein</fullName>
    </recommendedName>
</protein>
<feature type="non-terminal residue" evidence="3">
    <location>
        <position position="111"/>
    </location>
</feature>
<evidence type="ECO:0000313" key="3">
    <source>
        <dbReference type="EMBL" id="GAJ21328.1"/>
    </source>
</evidence>
<dbReference type="InterPro" id="IPR006130">
    <property type="entry name" value="Asp/Orn_carbamoylTrfase"/>
</dbReference>
<evidence type="ECO:0000259" key="2">
    <source>
        <dbReference type="Pfam" id="PF02729"/>
    </source>
</evidence>
<dbReference type="AlphaFoldDB" id="X1UV05"/>